<evidence type="ECO:0000256" key="9">
    <source>
        <dbReference type="HAMAP-Rule" id="MF_00336"/>
    </source>
</evidence>
<dbReference type="NCBIfam" id="TIGR00347">
    <property type="entry name" value="bioD"/>
    <property type="match status" value="1"/>
</dbReference>
<name>A0A1N6Q7E1_9SPHI</name>
<keyword evidence="3 9" id="KW-0479">Metal-binding</keyword>
<comment type="pathway">
    <text evidence="9">Cofactor biosynthesis; biotin biosynthesis; biotin from 7,8-diaminononanoate: step 1/2.</text>
</comment>
<keyword evidence="6 9" id="KW-0067">ATP-binding</keyword>
<comment type="catalytic activity">
    <reaction evidence="9">
        <text>(7R,8S)-7,8-diammoniononanoate + CO2 + ATP = (4R,5S)-dethiobiotin + ADP + phosphate + 3 H(+)</text>
        <dbReference type="Rhea" id="RHEA:15805"/>
        <dbReference type="ChEBI" id="CHEBI:15378"/>
        <dbReference type="ChEBI" id="CHEBI:16526"/>
        <dbReference type="ChEBI" id="CHEBI:30616"/>
        <dbReference type="ChEBI" id="CHEBI:43474"/>
        <dbReference type="ChEBI" id="CHEBI:149469"/>
        <dbReference type="ChEBI" id="CHEBI:149473"/>
        <dbReference type="ChEBI" id="CHEBI:456216"/>
        <dbReference type="EC" id="6.3.3.3"/>
    </reaction>
</comment>
<feature type="binding site" evidence="9">
    <location>
        <position position="102"/>
    </location>
    <ligand>
        <name>Mg(2+)</name>
        <dbReference type="ChEBI" id="CHEBI:18420"/>
    </ligand>
</feature>
<feature type="binding site" evidence="9">
    <location>
        <position position="19"/>
    </location>
    <ligand>
        <name>Mg(2+)</name>
        <dbReference type="ChEBI" id="CHEBI:18420"/>
    </ligand>
</feature>
<feature type="binding site" evidence="9">
    <location>
        <begin position="15"/>
        <end position="20"/>
    </location>
    <ligand>
        <name>ATP</name>
        <dbReference type="ChEBI" id="CHEBI:30616"/>
    </ligand>
</feature>
<feature type="binding site" evidence="9">
    <location>
        <position position="46"/>
    </location>
    <ligand>
        <name>Mg(2+)</name>
        <dbReference type="ChEBI" id="CHEBI:18420"/>
    </ligand>
</feature>
<feature type="binding site" evidence="9">
    <location>
        <position position="39"/>
    </location>
    <ligand>
        <name>substrate</name>
    </ligand>
</feature>
<dbReference type="EC" id="6.3.3.3" evidence="9"/>
<dbReference type="PANTHER" id="PTHR43210:SF2">
    <property type="entry name" value="ATP-DEPENDENT DETHIOBIOTIN SYNTHETASE BIOD 2"/>
    <property type="match status" value="1"/>
</dbReference>
<dbReference type="STRING" id="354630.SAMN05421821_101758"/>
<keyword evidence="4 9" id="KW-0547">Nucleotide-binding</keyword>
<feature type="binding site" evidence="9">
    <location>
        <begin position="102"/>
        <end position="105"/>
    </location>
    <ligand>
        <name>ATP</name>
        <dbReference type="ChEBI" id="CHEBI:30616"/>
    </ligand>
</feature>
<dbReference type="GO" id="GO:0009102">
    <property type="term" value="P:biotin biosynthetic process"/>
    <property type="evidence" value="ECO:0007669"/>
    <property type="project" value="UniProtKB-UniRule"/>
</dbReference>
<evidence type="ECO:0000313" key="10">
    <source>
        <dbReference type="EMBL" id="MBB6107319.1"/>
    </source>
</evidence>
<dbReference type="RefSeq" id="WP_076370471.1">
    <property type="nucleotide sequence ID" value="NZ_FTMG01000001.1"/>
</dbReference>
<keyword evidence="5 9" id="KW-0093">Biotin biosynthesis</keyword>
<dbReference type="HAMAP" id="MF_00336">
    <property type="entry name" value="BioD"/>
    <property type="match status" value="1"/>
</dbReference>
<accession>A0A1N6Q7E1</accession>
<dbReference type="AlphaFoldDB" id="A0A1N6Q7E1"/>
<comment type="function">
    <text evidence="9">Catalyzes a mechanistically unusual reaction, the ATP-dependent insertion of CO2 between the N7 and N8 nitrogen atoms of 7,8-diaminopelargonic acid (DAPA, also called 7,8-diammoniononanoate) to form a ureido ring.</text>
</comment>
<keyword evidence="1 9" id="KW-0963">Cytoplasm</keyword>
<feature type="binding site" evidence="9">
    <location>
        <position position="46"/>
    </location>
    <ligand>
        <name>ATP</name>
        <dbReference type="ChEBI" id="CHEBI:30616"/>
    </ligand>
</feature>
<evidence type="ECO:0000313" key="12">
    <source>
        <dbReference type="Proteomes" id="UP000541583"/>
    </source>
</evidence>
<evidence type="ECO:0000256" key="8">
    <source>
        <dbReference type="ARBA" id="ARBA00047386"/>
    </source>
</evidence>
<evidence type="ECO:0000256" key="7">
    <source>
        <dbReference type="ARBA" id="ARBA00022842"/>
    </source>
</evidence>
<dbReference type="OrthoDB" id="9802097at2"/>
<reference evidence="12 13" key="1">
    <citation type="submission" date="2020-08" db="EMBL/GenBank/DDBJ databases">
        <title>Genomic Encyclopedia of Type Strains, Phase IV (KMG-V): Genome sequencing to study the core and pangenomes of soil and plant-associated prokaryotes.</title>
        <authorList>
            <person name="Whitman W."/>
        </authorList>
    </citation>
    <scope>NUCLEOTIDE SEQUENCE [LARGE SCALE GENOMIC DNA]</scope>
    <source>
        <strain evidence="10 12">ANJLi2</strain>
        <strain evidence="11 13">MP601</strain>
    </source>
</reference>
<evidence type="ECO:0000256" key="5">
    <source>
        <dbReference type="ARBA" id="ARBA00022756"/>
    </source>
</evidence>
<evidence type="ECO:0000256" key="1">
    <source>
        <dbReference type="ARBA" id="ARBA00022490"/>
    </source>
</evidence>
<evidence type="ECO:0000313" key="13">
    <source>
        <dbReference type="Proteomes" id="UP000548326"/>
    </source>
</evidence>
<dbReference type="Pfam" id="PF13500">
    <property type="entry name" value="AAA_26"/>
    <property type="match status" value="1"/>
</dbReference>
<dbReference type="UniPathway" id="UPA00078">
    <property type="reaction ID" value="UER00161"/>
</dbReference>
<dbReference type="EMBL" id="JACHCB010000001">
    <property type="protein sequence ID" value="MBB6107319.1"/>
    <property type="molecule type" value="Genomic_DNA"/>
</dbReference>
<dbReference type="PIRSF" id="PIRSF006755">
    <property type="entry name" value="DTB_synth"/>
    <property type="match status" value="1"/>
</dbReference>
<dbReference type="Gene3D" id="3.40.50.300">
    <property type="entry name" value="P-loop containing nucleotide triphosphate hydrolases"/>
    <property type="match status" value="1"/>
</dbReference>
<dbReference type="Proteomes" id="UP000541583">
    <property type="component" value="Unassembled WGS sequence"/>
</dbReference>
<comment type="similarity">
    <text evidence="9">Belongs to the dethiobiotin synthetase family.</text>
</comment>
<evidence type="ECO:0000256" key="3">
    <source>
        <dbReference type="ARBA" id="ARBA00022723"/>
    </source>
</evidence>
<dbReference type="GO" id="GO:0005829">
    <property type="term" value="C:cytosol"/>
    <property type="evidence" value="ECO:0007669"/>
    <property type="project" value="TreeGrafter"/>
</dbReference>
<keyword evidence="2 9" id="KW-0436">Ligase</keyword>
<protein>
    <recommendedName>
        <fullName evidence="9">ATP-dependent dethiobiotin synthetase BioD</fullName>
        <ecNumber evidence="9">6.3.3.3</ecNumber>
    </recommendedName>
    <alternativeName>
        <fullName evidence="9">DTB synthetase</fullName>
        <shortName evidence="9">DTBS</shortName>
    </alternativeName>
    <alternativeName>
        <fullName evidence="9">Dethiobiotin synthase</fullName>
    </alternativeName>
</protein>
<dbReference type="SUPFAM" id="SSF52540">
    <property type="entry name" value="P-loop containing nucleoside triphosphate hydrolases"/>
    <property type="match status" value="1"/>
</dbReference>
<comment type="catalytic activity">
    <reaction evidence="8">
        <text>(7R,8S)-8-amino-7-(carboxyamino)nonanoate + ATP = (4R,5S)-dethiobiotin + ADP + phosphate + H(+)</text>
        <dbReference type="Rhea" id="RHEA:63684"/>
        <dbReference type="ChEBI" id="CHEBI:15378"/>
        <dbReference type="ChEBI" id="CHEBI:30616"/>
        <dbReference type="ChEBI" id="CHEBI:43474"/>
        <dbReference type="ChEBI" id="CHEBI:149470"/>
        <dbReference type="ChEBI" id="CHEBI:149473"/>
        <dbReference type="ChEBI" id="CHEBI:456216"/>
    </reaction>
</comment>
<feature type="active site" evidence="9">
    <location>
        <position position="35"/>
    </location>
</feature>
<dbReference type="Proteomes" id="UP000548326">
    <property type="component" value="Unassembled WGS sequence"/>
</dbReference>
<sequence>MPDKQPIFITGIGTGVGKTIISAIVTEKLKADYWKPIQSGDLDNSDTLKVQSLVSNKTTRFYPEAYRLTQPFSPHKSAAIDKIVMDIQSIIPPQTDNQLVIEGAGGLMVPLNDNELIIDLIKQLNAQVILVSQNYLGSINHTLLSLSMLKQYDIPVMGIVFNGDKDIYSKTFILNYSGATELGHVPSFDNINPKTIIEGSAYITL</sequence>
<dbReference type="InterPro" id="IPR004472">
    <property type="entry name" value="DTB_synth_BioD"/>
</dbReference>
<dbReference type="EMBL" id="JACHCA010000001">
    <property type="protein sequence ID" value="MBB6126406.1"/>
    <property type="molecule type" value="Genomic_DNA"/>
</dbReference>
<comment type="subunit">
    <text evidence="9">Homodimer.</text>
</comment>
<organism evidence="11 13">
    <name type="scientific">Mucilaginibacter lappiensis</name>
    <dbReference type="NCBI Taxonomy" id="354630"/>
    <lineage>
        <taxon>Bacteria</taxon>
        <taxon>Pseudomonadati</taxon>
        <taxon>Bacteroidota</taxon>
        <taxon>Sphingobacteriia</taxon>
        <taxon>Sphingobacteriales</taxon>
        <taxon>Sphingobacteriaceae</taxon>
        <taxon>Mucilaginibacter</taxon>
    </lineage>
</organism>
<proteinExistence type="inferred from homology"/>
<comment type="caution">
    <text evidence="11">The sequence shown here is derived from an EMBL/GenBank/DDBJ whole genome shotgun (WGS) entry which is preliminary data.</text>
</comment>
<evidence type="ECO:0000313" key="11">
    <source>
        <dbReference type="EMBL" id="MBB6126406.1"/>
    </source>
</evidence>
<comment type="cofactor">
    <cofactor evidence="9">
        <name>Mg(2+)</name>
        <dbReference type="ChEBI" id="CHEBI:18420"/>
    </cofactor>
</comment>
<keyword evidence="7 9" id="KW-0460">Magnesium</keyword>
<evidence type="ECO:0000256" key="2">
    <source>
        <dbReference type="ARBA" id="ARBA00022598"/>
    </source>
</evidence>
<keyword evidence="12" id="KW-1185">Reference proteome</keyword>
<dbReference type="CDD" id="cd03109">
    <property type="entry name" value="DTBS"/>
    <property type="match status" value="1"/>
</dbReference>
<gene>
    <name evidence="9" type="primary">bioD</name>
    <name evidence="11" type="ORF">HDF22_000507</name>
    <name evidence="10" type="ORF">HDF23_000049</name>
</gene>
<dbReference type="InterPro" id="IPR027417">
    <property type="entry name" value="P-loop_NTPase"/>
</dbReference>
<comment type="caution">
    <text evidence="9">Lacks conserved residue(s) required for the propagation of feature annotation.</text>
</comment>
<evidence type="ECO:0000256" key="6">
    <source>
        <dbReference type="ARBA" id="ARBA00022840"/>
    </source>
</evidence>
<dbReference type="PANTHER" id="PTHR43210">
    <property type="entry name" value="DETHIOBIOTIN SYNTHETASE"/>
    <property type="match status" value="1"/>
</dbReference>
<dbReference type="GO" id="GO:0004141">
    <property type="term" value="F:dethiobiotin synthase activity"/>
    <property type="evidence" value="ECO:0007669"/>
    <property type="project" value="UniProtKB-UniRule"/>
</dbReference>
<dbReference type="GO" id="GO:0005524">
    <property type="term" value="F:ATP binding"/>
    <property type="evidence" value="ECO:0007669"/>
    <property type="project" value="UniProtKB-UniRule"/>
</dbReference>
<dbReference type="GO" id="GO:0000287">
    <property type="term" value="F:magnesium ion binding"/>
    <property type="evidence" value="ECO:0007669"/>
    <property type="project" value="UniProtKB-UniRule"/>
</dbReference>
<evidence type="ECO:0000256" key="4">
    <source>
        <dbReference type="ARBA" id="ARBA00022741"/>
    </source>
</evidence>
<comment type="subcellular location">
    <subcellularLocation>
        <location evidence="9">Cytoplasm</location>
    </subcellularLocation>
</comment>